<dbReference type="OrthoDB" id="9777133at2"/>
<keyword evidence="3" id="KW-1185">Reference proteome</keyword>
<evidence type="ECO:0000313" key="3">
    <source>
        <dbReference type="Proteomes" id="UP000231516"/>
    </source>
</evidence>
<comment type="similarity">
    <text evidence="1">Belongs to the UPF0246 family.</text>
</comment>
<gene>
    <name evidence="2" type="ORF">BFP76_10170</name>
</gene>
<evidence type="ECO:0000256" key="1">
    <source>
        <dbReference type="HAMAP-Rule" id="MF_00652"/>
    </source>
</evidence>
<reference evidence="2 3" key="1">
    <citation type="submission" date="2016-08" db="EMBL/GenBank/DDBJ databases">
        <title>Draft genome of Amylibacter sp. strain 4G11.</title>
        <authorList>
            <person name="Wong S.-K."/>
            <person name="Hamasaki K."/>
            <person name="Yoshizawa S."/>
        </authorList>
    </citation>
    <scope>NUCLEOTIDE SEQUENCE [LARGE SCALE GENOMIC DNA]</scope>
    <source>
        <strain evidence="2 3">4G11</strain>
    </source>
</reference>
<proteinExistence type="inferred from homology"/>
<dbReference type="PANTHER" id="PTHR30283">
    <property type="entry name" value="PEROXIDE STRESS RESPONSE PROTEIN YAAA"/>
    <property type="match status" value="1"/>
</dbReference>
<organism evidence="2 3">
    <name type="scientific">Paramylibacter kogurei</name>
    <dbReference type="NCBI Taxonomy" id="1889778"/>
    <lineage>
        <taxon>Bacteria</taxon>
        <taxon>Pseudomonadati</taxon>
        <taxon>Pseudomonadota</taxon>
        <taxon>Alphaproteobacteria</taxon>
        <taxon>Rhodobacterales</taxon>
        <taxon>Paracoccaceae</taxon>
        <taxon>Paramylibacter</taxon>
    </lineage>
</organism>
<dbReference type="Proteomes" id="UP000231516">
    <property type="component" value="Unassembled WGS sequence"/>
</dbReference>
<dbReference type="NCBIfam" id="NF002542">
    <property type="entry name" value="PRK02101.1-3"/>
    <property type="match status" value="1"/>
</dbReference>
<accession>A0A2G5K1J2</accession>
<protein>
    <recommendedName>
        <fullName evidence="1">UPF0246 protein BFP76_10170</fullName>
    </recommendedName>
</protein>
<name>A0A2G5K1J2_9RHOB</name>
<dbReference type="InterPro" id="IPR005583">
    <property type="entry name" value="YaaA"/>
</dbReference>
<dbReference type="PANTHER" id="PTHR30283:SF4">
    <property type="entry name" value="PEROXIDE STRESS RESISTANCE PROTEIN YAAA"/>
    <property type="match status" value="1"/>
</dbReference>
<dbReference type="RefSeq" id="WP_099594662.1">
    <property type="nucleotide sequence ID" value="NZ_MDGM01000015.1"/>
</dbReference>
<dbReference type="NCBIfam" id="NF002543">
    <property type="entry name" value="PRK02101.1-4"/>
    <property type="match status" value="1"/>
</dbReference>
<sequence length="253" mass="28033">MLAVISPAKKMNFDPLEKSISDSQPQFQSEANALVKVAKKLSVSDLRAMMKISEDLAKLNRERFQAFKDTPSDLETKQAAFAFAGDTYTGLQSDSLSDDDLAYAQDHLRILSGLYGVLRPLDRIQPYRLEMGRKLQTKAGGTLYAYWNDRIGNALDSAANGGAVINLASNEYFKAAGKNMNSTVITPAFKEERDGGLKMIGLFAKKARGSMARYIVQNRIETLDGLKSFDTDGYKFNAKLSGETDWVFTRKTP</sequence>
<dbReference type="GO" id="GO:0005829">
    <property type="term" value="C:cytosol"/>
    <property type="evidence" value="ECO:0007669"/>
    <property type="project" value="TreeGrafter"/>
</dbReference>
<dbReference type="EMBL" id="MDGM01000015">
    <property type="protein sequence ID" value="PIB22882.1"/>
    <property type="molecule type" value="Genomic_DNA"/>
</dbReference>
<dbReference type="GO" id="GO:0033194">
    <property type="term" value="P:response to hydroperoxide"/>
    <property type="evidence" value="ECO:0007669"/>
    <property type="project" value="TreeGrafter"/>
</dbReference>
<dbReference type="Pfam" id="PF03883">
    <property type="entry name" value="H2O2_YaaD"/>
    <property type="match status" value="1"/>
</dbReference>
<dbReference type="AlphaFoldDB" id="A0A2G5K1J2"/>
<dbReference type="HAMAP" id="MF_00652">
    <property type="entry name" value="UPF0246"/>
    <property type="match status" value="1"/>
</dbReference>
<comment type="caution">
    <text evidence="2">The sequence shown here is derived from an EMBL/GenBank/DDBJ whole genome shotgun (WGS) entry which is preliminary data.</text>
</comment>
<evidence type="ECO:0000313" key="2">
    <source>
        <dbReference type="EMBL" id="PIB22882.1"/>
    </source>
</evidence>